<gene>
    <name evidence="1" type="ORF">HPB48_008525</name>
</gene>
<proteinExistence type="predicted"/>
<dbReference type="OMA" id="TTHKHAY"/>
<organism evidence="1 2">
    <name type="scientific">Haemaphysalis longicornis</name>
    <name type="common">Bush tick</name>
    <dbReference type="NCBI Taxonomy" id="44386"/>
    <lineage>
        <taxon>Eukaryota</taxon>
        <taxon>Metazoa</taxon>
        <taxon>Ecdysozoa</taxon>
        <taxon>Arthropoda</taxon>
        <taxon>Chelicerata</taxon>
        <taxon>Arachnida</taxon>
        <taxon>Acari</taxon>
        <taxon>Parasitiformes</taxon>
        <taxon>Ixodida</taxon>
        <taxon>Ixodoidea</taxon>
        <taxon>Ixodidae</taxon>
        <taxon>Haemaphysalinae</taxon>
        <taxon>Haemaphysalis</taxon>
    </lineage>
</organism>
<evidence type="ECO:0000313" key="1">
    <source>
        <dbReference type="EMBL" id="KAH9382052.1"/>
    </source>
</evidence>
<dbReference type="Proteomes" id="UP000821853">
    <property type="component" value="Chromosome 9"/>
</dbReference>
<sequence>MAGGFGLTTHKHAYLFTQGGRLLFAEHVAHPRGSPARWLQHLSTFLSSPVSCGCRQNLETWLLFESAGFSKLEMKEAHLDIPYPFSRNFYGFAEV</sequence>
<evidence type="ECO:0000313" key="2">
    <source>
        <dbReference type="Proteomes" id="UP000821853"/>
    </source>
</evidence>
<accession>A0A9J6H5U3</accession>
<name>A0A9J6H5U3_HAELO</name>
<protein>
    <submittedName>
        <fullName evidence="1">Uncharacterized protein</fullName>
    </submittedName>
</protein>
<dbReference type="EMBL" id="JABSTR010000011">
    <property type="protein sequence ID" value="KAH9382052.1"/>
    <property type="molecule type" value="Genomic_DNA"/>
</dbReference>
<dbReference type="VEuPathDB" id="VectorBase:HLOH_056493"/>
<dbReference type="GO" id="GO:0008168">
    <property type="term" value="F:methyltransferase activity"/>
    <property type="evidence" value="ECO:0007669"/>
    <property type="project" value="TreeGrafter"/>
</dbReference>
<reference evidence="1 2" key="1">
    <citation type="journal article" date="2020" name="Cell">
        <title>Large-Scale Comparative Analyses of Tick Genomes Elucidate Their Genetic Diversity and Vector Capacities.</title>
        <authorList>
            <consortium name="Tick Genome and Microbiome Consortium (TIGMIC)"/>
            <person name="Jia N."/>
            <person name="Wang J."/>
            <person name="Shi W."/>
            <person name="Du L."/>
            <person name="Sun Y."/>
            <person name="Zhan W."/>
            <person name="Jiang J.F."/>
            <person name="Wang Q."/>
            <person name="Zhang B."/>
            <person name="Ji P."/>
            <person name="Bell-Sakyi L."/>
            <person name="Cui X.M."/>
            <person name="Yuan T.T."/>
            <person name="Jiang B.G."/>
            <person name="Yang W.F."/>
            <person name="Lam T.T."/>
            <person name="Chang Q.C."/>
            <person name="Ding S.J."/>
            <person name="Wang X.J."/>
            <person name="Zhu J.G."/>
            <person name="Ruan X.D."/>
            <person name="Zhao L."/>
            <person name="Wei J.T."/>
            <person name="Ye R.Z."/>
            <person name="Que T.C."/>
            <person name="Du C.H."/>
            <person name="Zhou Y.H."/>
            <person name="Cheng J.X."/>
            <person name="Dai P.F."/>
            <person name="Guo W.B."/>
            <person name="Han X.H."/>
            <person name="Huang E.J."/>
            <person name="Li L.F."/>
            <person name="Wei W."/>
            <person name="Gao Y.C."/>
            <person name="Liu J.Z."/>
            <person name="Shao H.Z."/>
            <person name="Wang X."/>
            <person name="Wang C.C."/>
            <person name="Yang T.C."/>
            <person name="Huo Q.B."/>
            <person name="Li W."/>
            <person name="Chen H.Y."/>
            <person name="Chen S.E."/>
            <person name="Zhou L.G."/>
            <person name="Ni X.B."/>
            <person name="Tian J.H."/>
            <person name="Sheng Y."/>
            <person name="Liu T."/>
            <person name="Pan Y.S."/>
            <person name="Xia L.Y."/>
            <person name="Li J."/>
            <person name="Zhao F."/>
            <person name="Cao W.C."/>
        </authorList>
    </citation>
    <scope>NUCLEOTIDE SEQUENCE [LARGE SCALE GENOMIC DNA]</scope>
    <source>
        <strain evidence="1">HaeL-2018</strain>
    </source>
</reference>
<dbReference type="AlphaFoldDB" id="A0A9J6H5U3"/>
<keyword evidence="2" id="KW-1185">Reference proteome</keyword>
<dbReference type="InterPro" id="IPR052356">
    <property type="entry name" value="Thiol_S-MT"/>
</dbReference>
<dbReference type="PANTHER" id="PTHR45036">
    <property type="entry name" value="METHYLTRANSFERASE LIKE 7B"/>
    <property type="match status" value="1"/>
</dbReference>
<dbReference type="OrthoDB" id="6489458at2759"/>
<comment type="caution">
    <text evidence="1">The sequence shown here is derived from an EMBL/GenBank/DDBJ whole genome shotgun (WGS) entry which is preliminary data.</text>
</comment>
<dbReference type="PANTHER" id="PTHR45036:SF1">
    <property type="entry name" value="METHYLTRANSFERASE LIKE 7A"/>
    <property type="match status" value="1"/>
</dbReference>